<keyword evidence="2" id="KW-1185">Reference proteome</keyword>
<protein>
    <submittedName>
        <fullName evidence="1">Uncharacterized protein</fullName>
    </submittedName>
</protein>
<dbReference type="AlphaFoldDB" id="A0A329SCL1"/>
<gene>
    <name evidence="1" type="ORF">PC110_g9289</name>
</gene>
<dbReference type="VEuPathDB" id="FungiDB:PC110_g9289"/>
<dbReference type="EMBL" id="MJFZ01000202">
    <property type="protein sequence ID" value="RAW34389.1"/>
    <property type="molecule type" value="Genomic_DNA"/>
</dbReference>
<organism evidence="1 2">
    <name type="scientific">Phytophthora cactorum</name>
    <dbReference type="NCBI Taxonomy" id="29920"/>
    <lineage>
        <taxon>Eukaryota</taxon>
        <taxon>Sar</taxon>
        <taxon>Stramenopiles</taxon>
        <taxon>Oomycota</taxon>
        <taxon>Peronosporomycetes</taxon>
        <taxon>Peronosporales</taxon>
        <taxon>Peronosporaceae</taxon>
        <taxon>Phytophthora</taxon>
    </lineage>
</organism>
<evidence type="ECO:0000313" key="2">
    <source>
        <dbReference type="Proteomes" id="UP000251314"/>
    </source>
</evidence>
<dbReference type="OrthoDB" id="109204at2759"/>
<comment type="caution">
    <text evidence="1">The sequence shown here is derived from an EMBL/GenBank/DDBJ whole genome shotgun (WGS) entry which is preliminary data.</text>
</comment>
<evidence type="ECO:0000313" key="1">
    <source>
        <dbReference type="EMBL" id="RAW34389.1"/>
    </source>
</evidence>
<accession>A0A329SCL1</accession>
<sequence>MTGLGVDMAYNAEQTPVPFKYLSQATISNKGARTIWIHSTGKDKDRLTFMLLRDSLGRKYLLYLVVKVKPSTVTATLV</sequence>
<name>A0A329SCL1_9STRA</name>
<reference evidence="1 2" key="1">
    <citation type="submission" date="2018-01" db="EMBL/GenBank/DDBJ databases">
        <title>Draft genome of the strawberry crown rot pathogen Phytophthora cactorum.</title>
        <authorList>
            <person name="Armitage A.D."/>
            <person name="Lysoe E."/>
            <person name="Nellist C.F."/>
            <person name="Harrison R.J."/>
            <person name="Brurberg M.B."/>
        </authorList>
    </citation>
    <scope>NUCLEOTIDE SEQUENCE [LARGE SCALE GENOMIC DNA]</scope>
    <source>
        <strain evidence="1 2">10300</strain>
    </source>
</reference>
<dbReference type="Proteomes" id="UP000251314">
    <property type="component" value="Unassembled WGS sequence"/>
</dbReference>
<proteinExistence type="predicted"/>